<dbReference type="AlphaFoldDB" id="A0A0S2SGB9"/>
<feature type="domain" description="Insertion element IS1 protein InsA helix-turn-helix" evidence="1">
    <location>
        <begin position="6"/>
        <end position="50"/>
    </location>
</feature>
<reference evidence="4" key="1">
    <citation type="submission" date="2015-10" db="EMBL/GenBank/DDBJ databases">
        <title>Complete Genome Sequence of Aeromonas schubertii strain WL1483.</title>
        <authorList>
            <person name="Liu L."/>
        </authorList>
    </citation>
    <scope>NUCLEOTIDE SEQUENCE [LARGE SCALE GENOMIC DNA]</scope>
    <source>
        <strain evidence="4">WL1483</strain>
    </source>
</reference>
<name>A0A0S2SGB9_9GAMM</name>
<evidence type="ECO:0000313" key="4">
    <source>
        <dbReference type="Proteomes" id="UP000058114"/>
    </source>
</evidence>
<sequence length="54" mass="5968">MFQLTYAYEARKPGVKDKIVDMAFNGSGVRDTARVLKIGINTVIRALKNSPQGK</sequence>
<reference evidence="2 4" key="2">
    <citation type="journal article" date="2016" name="Genome Announc.">
        <title>Complete Genome Sequence of the Highly Virulent Aeromonas schubertii Strain WL1483, Isolated from Diseased Snakehead Fish (Channa argus) in China.</title>
        <authorList>
            <person name="Liu L."/>
            <person name="Li N."/>
            <person name="Zhang D."/>
            <person name="Fu X."/>
            <person name="Shi C."/>
            <person name="Lin Q."/>
            <person name="Hao G."/>
        </authorList>
    </citation>
    <scope>NUCLEOTIDE SEQUENCE [LARGE SCALE GENOMIC DNA]</scope>
    <source>
        <strain evidence="2 4">WL1483</strain>
    </source>
</reference>
<dbReference type="GO" id="GO:0006313">
    <property type="term" value="P:DNA transposition"/>
    <property type="evidence" value="ECO:0007669"/>
    <property type="project" value="TreeGrafter"/>
</dbReference>
<dbReference type="Proteomes" id="UP000058114">
    <property type="component" value="Chromosome"/>
</dbReference>
<evidence type="ECO:0000259" key="1">
    <source>
        <dbReference type="Pfam" id="PF12759"/>
    </source>
</evidence>
<evidence type="ECO:0000313" key="2">
    <source>
        <dbReference type="EMBL" id="ALP40749.1"/>
    </source>
</evidence>
<gene>
    <name evidence="2" type="primary">insA</name>
    <name evidence="2" type="ORF">WL1483_1330</name>
    <name evidence="3" type="ORF">WL1483_4348</name>
</gene>
<dbReference type="PANTHER" id="PTHR47923:SF1">
    <property type="entry name" value="INSERTION ELEMENT IS1 1 PROTEIN INSA-RELATED"/>
    <property type="match status" value="1"/>
</dbReference>
<organism evidence="2 4">
    <name type="scientific">Aeromonas schubertii</name>
    <dbReference type="NCBI Taxonomy" id="652"/>
    <lineage>
        <taxon>Bacteria</taxon>
        <taxon>Pseudomonadati</taxon>
        <taxon>Pseudomonadota</taxon>
        <taxon>Gammaproteobacteria</taxon>
        <taxon>Aeromonadales</taxon>
        <taxon>Aeromonadaceae</taxon>
        <taxon>Aeromonas</taxon>
    </lineage>
</organism>
<dbReference type="EMBL" id="CP013067">
    <property type="protein sequence ID" value="ALP40749.1"/>
    <property type="molecule type" value="Genomic_DNA"/>
</dbReference>
<dbReference type="InterPro" id="IPR051252">
    <property type="entry name" value="IS1_transposase_InsA"/>
</dbReference>
<proteinExistence type="predicted"/>
<dbReference type="InterPro" id="IPR024431">
    <property type="entry name" value="InsA_HTH_dom"/>
</dbReference>
<dbReference type="PANTHER" id="PTHR47923">
    <property type="entry name" value="INSERTION ELEMENT IS1 1 PROTEIN INSA-RELATED"/>
    <property type="match status" value="1"/>
</dbReference>
<dbReference type="EMBL" id="CP013067">
    <property type="protein sequence ID" value="ALP43767.1"/>
    <property type="molecule type" value="Genomic_DNA"/>
</dbReference>
<dbReference type="KEGG" id="asr:WL1483_4348"/>
<dbReference type="KEGG" id="asr:WL1483_1330"/>
<dbReference type="Pfam" id="PF12759">
    <property type="entry name" value="HTH_Tnp_IS1"/>
    <property type="match status" value="1"/>
</dbReference>
<protein>
    <submittedName>
        <fullName evidence="2">IS1 family transposase</fullName>
    </submittedName>
</protein>
<dbReference type="PATRIC" id="fig|652.5.peg.1730"/>
<accession>A0A0S2SGB9</accession>
<evidence type="ECO:0000313" key="3">
    <source>
        <dbReference type="EMBL" id="ALP43767.1"/>
    </source>
</evidence>